<evidence type="ECO:0000313" key="10">
    <source>
        <dbReference type="Proteomes" id="UP000602510"/>
    </source>
</evidence>
<proteinExistence type="predicted"/>
<feature type="chain" id="PRO_5032833561" evidence="6">
    <location>
        <begin position="19"/>
        <end position="249"/>
    </location>
</feature>
<dbReference type="SMART" id="SM00236">
    <property type="entry name" value="fCBD"/>
    <property type="match status" value="3"/>
</dbReference>
<comment type="subcellular location">
    <subcellularLocation>
        <location evidence="1">Membrane</location>
        <topology evidence="1">Multi-pass membrane protein</topology>
    </subcellularLocation>
</comment>
<dbReference type="EMBL" id="JAACNO010003216">
    <property type="protein sequence ID" value="KAF4127885.1"/>
    <property type="molecule type" value="Genomic_DNA"/>
</dbReference>
<dbReference type="GO" id="GO:0030248">
    <property type="term" value="F:cellulose binding"/>
    <property type="evidence" value="ECO:0007669"/>
    <property type="project" value="InterPro"/>
</dbReference>
<evidence type="ECO:0000259" key="7">
    <source>
        <dbReference type="PROSITE" id="PS51164"/>
    </source>
</evidence>
<keyword evidence="3 6" id="KW-0732">Signal</keyword>
<feature type="domain" description="CBM1" evidence="7">
    <location>
        <begin position="132"/>
        <end position="166"/>
    </location>
</feature>
<keyword evidence="10" id="KW-1185">Reference proteome</keyword>
<dbReference type="GO" id="GO:0005975">
    <property type="term" value="P:carbohydrate metabolic process"/>
    <property type="evidence" value="ECO:0007669"/>
    <property type="project" value="InterPro"/>
</dbReference>
<gene>
    <name evidence="8" type="ORF">GN244_ATG13822</name>
    <name evidence="9" type="ORF">GN958_ATG22941</name>
</gene>
<keyword evidence="4" id="KW-1133">Transmembrane helix</keyword>
<comment type="caution">
    <text evidence="8">The sequence shown here is derived from an EMBL/GenBank/DDBJ whole genome shotgun (WGS) entry which is preliminary data.</text>
</comment>
<dbReference type="InterPro" id="IPR017974">
    <property type="entry name" value="Claudin_CS"/>
</dbReference>
<evidence type="ECO:0000256" key="6">
    <source>
        <dbReference type="SAM" id="SignalP"/>
    </source>
</evidence>
<dbReference type="GO" id="GO:0016020">
    <property type="term" value="C:membrane"/>
    <property type="evidence" value="ECO:0007669"/>
    <property type="project" value="UniProtKB-SubCell"/>
</dbReference>
<dbReference type="Proteomes" id="UP000602510">
    <property type="component" value="Unassembled WGS sequence"/>
</dbReference>
<reference evidence="8" key="1">
    <citation type="submission" date="2020-04" db="EMBL/GenBank/DDBJ databases">
        <title>Hybrid Assembly of Korean Phytophthora infestans isolates.</title>
        <authorList>
            <person name="Prokchorchik M."/>
            <person name="Lee Y."/>
            <person name="Seo J."/>
            <person name="Cho J.-H."/>
            <person name="Park Y.-E."/>
            <person name="Jang D.-C."/>
            <person name="Im J.-S."/>
            <person name="Choi J.-G."/>
            <person name="Park H.-J."/>
            <person name="Lee G.-B."/>
            <person name="Lee Y.-G."/>
            <person name="Hong S.-Y."/>
            <person name="Cho K."/>
            <person name="Sohn K.H."/>
        </authorList>
    </citation>
    <scope>NUCLEOTIDE SEQUENCE</scope>
    <source>
        <strain evidence="8">KR_1_A1</strain>
        <strain evidence="9">KR_2_A2</strain>
    </source>
</reference>
<accession>A0A833SWA3</accession>
<dbReference type="EMBL" id="WSZM01000380">
    <property type="protein sequence ID" value="KAF4034180.1"/>
    <property type="molecule type" value="Genomic_DNA"/>
</dbReference>
<evidence type="ECO:0000313" key="8">
    <source>
        <dbReference type="EMBL" id="KAF4034180.1"/>
    </source>
</evidence>
<dbReference type="InterPro" id="IPR035971">
    <property type="entry name" value="CBD_sf"/>
</dbReference>
<dbReference type="Proteomes" id="UP000704712">
    <property type="component" value="Unassembled WGS sequence"/>
</dbReference>
<dbReference type="GO" id="GO:0005576">
    <property type="term" value="C:extracellular region"/>
    <property type="evidence" value="ECO:0007669"/>
    <property type="project" value="InterPro"/>
</dbReference>
<keyword evidence="5" id="KW-0472">Membrane</keyword>
<dbReference type="PROSITE" id="PS51164">
    <property type="entry name" value="CBM1_2"/>
    <property type="match status" value="1"/>
</dbReference>
<evidence type="ECO:0000313" key="9">
    <source>
        <dbReference type="EMBL" id="KAF4127885.1"/>
    </source>
</evidence>
<evidence type="ECO:0000256" key="4">
    <source>
        <dbReference type="ARBA" id="ARBA00022989"/>
    </source>
</evidence>
<dbReference type="AlphaFoldDB" id="A0A833SWA3"/>
<dbReference type="Pfam" id="PF00734">
    <property type="entry name" value="CBM_1"/>
    <property type="match status" value="1"/>
</dbReference>
<sequence>MKLIIITLVSGGIRVSNAAPGLWEQCRSQNGTEIECAGGLVCVPDVEHYGLCYLKVVKKSGQCGGLGWNVSCVNGTTCSRQNEGWASCEPTVDDLYRAAEWQQCDPKNSGNTCAHDLICVNDDDYHGLCVKQVAETWGQCGGSGWTTDCESGSSCKVKSATYSQCVPDVSQSGESSSDNNSLMEGQALTADAIQNLGALDVFFDTSRLLKPLTQPRQLGAALKKIPCSFRLMVFNGATCTDDKQMSDSP</sequence>
<dbReference type="SUPFAM" id="SSF57180">
    <property type="entry name" value="Cellulose-binding domain"/>
    <property type="match status" value="1"/>
</dbReference>
<evidence type="ECO:0000256" key="5">
    <source>
        <dbReference type="ARBA" id="ARBA00023136"/>
    </source>
</evidence>
<organism evidence="8 10">
    <name type="scientific">Phytophthora infestans</name>
    <name type="common">Potato late blight agent</name>
    <name type="synonym">Botrytis infestans</name>
    <dbReference type="NCBI Taxonomy" id="4787"/>
    <lineage>
        <taxon>Eukaryota</taxon>
        <taxon>Sar</taxon>
        <taxon>Stramenopiles</taxon>
        <taxon>Oomycota</taxon>
        <taxon>Peronosporomycetes</taxon>
        <taxon>Peronosporales</taxon>
        <taxon>Peronosporaceae</taxon>
        <taxon>Phytophthora</taxon>
    </lineage>
</organism>
<dbReference type="InterPro" id="IPR000254">
    <property type="entry name" value="CBD"/>
</dbReference>
<keyword evidence="2" id="KW-0812">Transmembrane</keyword>
<name>A0A833SWA3_PHYIN</name>
<evidence type="ECO:0000256" key="1">
    <source>
        <dbReference type="ARBA" id="ARBA00004141"/>
    </source>
</evidence>
<evidence type="ECO:0000256" key="2">
    <source>
        <dbReference type="ARBA" id="ARBA00022692"/>
    </source>
</evidence>
<dbReference type="PROSITE" id="PS01346">
    <property type="entry name" value="CLAUDIN"/>
    <property type="match status" value="1"/>
</dbReference>
<feature type="signal peptide" evidence="6">
    <location>
        <begin position="1"/>
        <end position="18"/>
    </location>
</feature>
<evidence type="ECO:0000256" key="3">
    <source>
        <dbReference type="ARBA" id="ARBA00022729"/>
    </source>
</evidence>
<protein>
    <submittedName>
        <fullName evidence="8">Fungal cellulose binding domain</fullName>
    </submittedName>
</protein>